<sequence>MMPCYEQETPGRLGPLTRLKALQLVIGLPFLIVLLFLYLMPMGIHSPCIQEKESLGPKPTLFGHRGAPMLGPENTMMSFEKAVEHGAHGLEFDIHLSTDSVPFLMHDHDLRRTTDIREVVPSASRNRSDSFSWDFLSTLNAGKWFLKDKPFYKMEPLSEADHEKARSQKIPKLRHLLDLARKEKKKVIFDLTRPPSKHPLRDSYVSVVVSVILASKMDPHLIFWLPAFDRDYVRYLAPGFQHVGRLQSVEKLTEQNISMINVDYKELFYGGLR</sequence>
<evidence type="ECO:0000313" key="1">
    <source>
        <dbReference type="Proteomes" id="UP000694863"/>
    </source>
</evidence>
<accession>A0AC55DB99</accession>
<dbReference type="Proteomes" id="UP000694863">
    <property type="component" value="Unplaced"/>
</dbReference>
<dbReference type="RefSeq" id="XP_045149022.1">
    <property type="nucleotide sequence ID" value="XM_045293087.1"/>
</dbReference>
<proteinExistence type="predicted"/>
<evidence type="ECO:0000313" key="2">
    <source>
        <dbReference type="RefSeq" id="XP_045149022.1"/>
    </source>
</evidence>
<protein>
    <submittedName>
        <fullName evidence="2">Glycerophosphodiester phosphodiesterase domain-containing protein 4</fullName>
    </submittedName>
</protein>
<keyword evidence="1" id="KW-1185">Reference proteome</keyword>
<organism evidence="1 2">
    <name type="scientific">Echinops telfairi</name>
    <name type="common">Lesser hedgehog tenrec</name>
    <dbReference type="NCBI Taxonomy" id="9371"/>
    <lineage>
        <taxon>Eukaryota</taxon>
        <taxon>Metazoa</taxon>
        <taxon>Chordata</taxon>
        <taxon>Craniata</taxon>
        <taxon>Vertebrata</taxon>
        <taxon>Euteleostomi</taxon>
        <taxon>Mammalia</taxon>
        <taxon>Eutheria</taxon>
        <taxon>Afrotheria</taxon>
        <taxon>Tenrecidae</taxon>
        <taxon>Tenrecinae</taxon>
        <taxon>Echinops</taxon>
    </lineage>
</organism>
<name>A0AC55DB99_ECHTE</name>
<reference evidence="2" key="1">
    <citation type="submission" date="2025-08" db="UniProtKB">
        <authorList>
            <consortium name="RefSeq"/>
        </authorList>
    </citation>
    <scope>IDENTIFICATION</scope>
</reference>
<gene>
    <name evidence="2" type="primary">GDPD4</name>
</gene>